<dbReference type="SUPFAM" id="SSF54427">
    <property type="entry name" value="NTF2-like"/>
    <property type="match status" value="1"/>
</dbReference>
<evidence type="ECO:0000313" key="2">
    <source>
        <dbReference type="EMBL" id="KAF9888157.1"/>
    </source>
</evidence>
<dbReference type="InterPro" id="IPR032710">
    <property type="entry name" value="NTF2-like_dom_sf"/>
</dbReference>
<feature type="compositionally biased region" description="Low complexity" evidence="1">
    <location>
        <begin position="17"/>
        <end position="27"/>
    </location>
</feature>
<dbReference type="Proteomes" id="UP001194746">
    <property type="component" value="Unassembled WGS sequence"/>
</dbReference>
<reference evidence="2" key="1">
    <citation type="journal article" date="2019" name="Beilstein J. Org. Chem.">
        <title>Nanangenines: drimane sesquiterpenoids as the dominant metabolite cohort of a novel Australian fungus, Aspergillus nanangensis.</title>
        <authorList>
            <person name="Lacey H.J."/>
            <person name="Gilchrist C.L.M."/>
            <person name="Crombie A."/>
            <person name="Kalaitzis J.A."/>
            <person name="Vuong D."/>
            <person name="Rutledge P.J."/>
            <person name="Turner P."/>
            <person name="Pitt J.I."/>
            <person name="Lacey E."/>
            <person name="Chooi Y.H."/>
            <person name="Piggott A.M."/>
        </authorList>
    </citation>
    <scope>NUCLEOTIDE SEQUENCE</scope>
    <source>
        <strain evidence="2">MST-FP2251</strain>
    </source>
</reference>
<keyword evidence="3" id="KW-1185">Reference proteome</keyword>
<name>A0AAD4CKV2_ASPNN</name>
<proteinExistence type="predicted"/>
<dbReference type="EMBL" id="VCAU01000051">
    <property type="protein sequence ID" value="KAF9888157.1"/>
    <property type="molecule type" value="Genomic_DNA"/>
</dbReference>
<gene>
    <name evidence="2" type="ORF">FE257_009294</name>
</gene>
<accession>A0AAD4CKV2</accession>
<evidence type="ECO:0000313" key="3">
    <source>
        <dbReference type="Proteomes" id="UP001194746"/>
    </source>
</evidence>
<feature type="region of interest" description="Disordered" evidence="1">
    <location>
        <begin position="1"/>
        <end position="27"/>
    </location>
</feature>
<protein>
    <submittedName>
        <fullName evidence="2">Uncharacterized protein</fullName>
    </submittedName>
</protein>
<dbReference type="Gene3D" id="3.10.450.50">
    <property type="match status" value="1"/>
</dbReference>
<dbReference type="AlphaFoldDB" id="A0AAD4CKV2"/>
<comment type="caution">
    <text evidence="2">The sequence shown here is derived from an EMBL/GenBank/DDBJ whole genome shotgun (WGS) entry which is preliminary data.</text>
</comment>
<organism evidence="2 3">
    <name type="scientific">Aspergillus nanangensis</name>
    <dbReference type="NCBI Taxonomy" id="2582783"/>
    <lineage>
        <taxon>Eukaryota</taxon>
        <taxon>Fungi</taxon>
        <taxon>Dikarya</taxon>
        <taxon>Ascomycota</taxon>
        <taxon>Pezizomycotina</taxon>
        <taxon>Eurotiomycetes</taxon>
        <taxon>Eurotiomycetidae</taxon>
        <taxon>Eurotiales</taxon>
        <taxon>Aspergillaceae</taxon>
        <taxon>Aspergillus</taxon>
        <taxon>Aspergillus subgen. Circumdati</taxon>
    </lineage>
</organism>
<evidence type="ECO:0000256" key="1">
    <source>
        <dbReference type="SAM" id="MobiDB-lite"/>
    </source>
</evidence>
<sequence>MMMFHQPSPHRHHHQQQQEQQPPSSSPEVDAIIAVTNGFLRALSAKSPVEFDKYCIHAGGMSLWPPAPLTPRFCTIGVFVQHISKVEDEIDERIWDPEVKVSELGDLAAVWAPFRAKVNGVLDHVGVELFVLHKLEGRWKVTGLADSCRWPTEEERELFL</sequence>
<reference evidence="2" key="2">
    <citation type="submission" date="2020-02" db="EMBL/GenBank/DDBJ databases">
        <authorList>
            <person name="Gilchrist C.L.M."/>
            <person name="Chooi Y.-H."/>
        </authorList>
    </citation>
    <scope>NUCLEOTIDE SEQUENCE</scope>
    <source>
        <strain evidence="2">MST-FP2251</strain>
    </source>
</reference>